<gene>
    <name evidence="2" type="ORF">NCTC9419_03705</name>
</gene>
<feature type="region of interest" description="Disordered" evidence="1">
    <location>
        <begin position="1"/>
        <end position="34"/>
    </location>
</feature>
<accession>A0A447QQ48</accession>
<proteinExistence type="predicted"/>
<organism evidence="2 3">
    <name type="scientific">Serratia rubidaea</name>
    <name type="common">Serratia marinorubra</name>
    <dbReference type="NCBI Taxonomy" id="61652"/>
    <lineage>
        <taxon>Bacteria</taxon>
        <taxon>Pseudomonadati</taxon>
        <taxon>Pseudomonadota</taxon>
        <taxon>Gammaproteobacteria</taxon>
        <taxon>Enterobacterales</taxon>
        <taxon>Yersiniaceae</taxon>
        <taxon>Serratia</taxon>
    </lineage>
</organism>
<protein>
    <submittedName>
        <fullName evidence="2">Ferrichrome receptor protein</fullName>
    </submittedName>
</protein>
<evidence type="ECO:0000256" key="1">
    <source>
        <dbReference type="SAM" id="MobiDB-lite"/>
    </source>
</evidence>
<dbReference type="Gene3D" id="2.170.130.10">
    <property type="entry name" value="TonB-dependent receptor, plug domain"/>
    <property type="match status" value="1"/>
</dbReference>
<sequence length="90" mass="9745">MAGRRAETPNDKSETMLVIGSGRTPAAESYQPLTSVTGTRSETSLLNVPQAVDVVPTQVLTDRAVSSLDEALYNVSGITRAIRWAVRRTR</sequence>
<dbReference type="AlphaFoldDB" id="A0A447QQ48"/>
<dbReference type="EMBL" id="LR134155">
    <property type="protein sequence ID" value="VEA72113.1"/>
    <property type="molecule type" value="Genomic_DNA"/>
</dbReference>
<evidence type="ECO:0000313" key="2">
    <source>
        <dbReference type="EMBL" id="VEA72113.1"/>
    </source>
</evidence>
<name>A0A447QQ48_SERRU</name>
<dbReference type="Proteomes" id="UP000271603">
    <property type="component" value="Chromosome"/>
</dbReference>
<keyword evidence="2" id="KW-0675">Receptor</keyword>
<reference evidence="2 3" key="1">
    <citation type="submission" date="2018-12" db="EMBL/GenBank/DDBJ databases">
        <authorList>
            <consortium name="Pathogen Informatics"/>
        </authorList>
    </citation>
    <scope>NUCLEOTIDE SEQUENCE [LARGE SCALE GENOMIC DNA]</scope>
    <source>
        <strain evidence="2 3">NCTC9419</strain>
    </source>
</reference>
<dbReference type="SUPFAM" id="SSF56935">
    <property type="entry name" value="Porins"/>
    <property type="match status" value="1"/>
</dbReference>
<dbReference type="InterPro" id="IPR037066">
    <property type="entry name" value="Plug_dom_sf"/>
</dbReference>
<feature type="compositionally biased region" description="Basic and acidic residues" evidence="1">
    <location>
        <begin position="1"/>
        <end position="14"/>
    </location>
</feature>
<evidence type="ECO:0000313" key="3">
    <source>
        <dbReference type="Proteomes" id="UP000271603"/>
    </source>
</evidence>